<keyword evidence="2" id="KW-1185">Reference proteome</keyword>
<evidence type="ECO:0000313" key="1">
    <source>
        <dbReference type="EMBL" id="SFH50377.1"/>
    </source>
</evidence>
<sequence length="253" mass="27836">MPVVVAGRDAQWIVMQACDETDRSYGFVRDSWGANTRIAAAVPNDDRLDTHLFVGADLPRDLPWALGELFDPLLKDCTVPVEAPSIPDDGVFVGTSRIRGVNDAGGFDRWDRVRTVSNDEPTSFFLDMEATIYGGSTTGDDGAYRPEQVRLVADFDNFVDTVGPGTTDANGLSIAHTIVSTENGGANVDHTFIPQTAATRESFTGCTRMEIHVEDESLPFSYIGNGRFRWHDPQILDDDTWVHHTPGNAVWYP</sequence>
<gene>
    <name evidence="1" type="ORF">SAMN04488066_10661</name>
</gene>
<dbReference type="Proteomes" id="UP000323537">
    <property type="component" value="Unassembled WGS sequence"/>
</dbReference>
<organism evidence="1 2">
    <name type="scientific">Halorubrum aquaticum</name>
    <dbReference type="NCBI Taxonomy" id="387340"/>
    <lineage>
        <taxon>Archaea</taxon>
        <taxon>Methanobacteriati</taxon>
        <taxon>Methanobacteriota</taxon>
        <taxon>Stenosarchaea group</taxon>
        <taxon>Halobacteria</taxon>
        <taxon>Halobacteriales</taxon>
        <taxon>Haloferacaceae</taxon>
        <taxon>Halorubrum</taxon>
    </lineage>
</organism>
<name>A0A1I3AJZ0_9EURY</name>
<accession>A0A1I3AJZ0</accession>
<dbReference type="EMBL" id="FOPZ01000006">
    <property type="protein sequence ID" value="SFH50377.1"/>
    <property type="molecule type" value="Genomic_DNA"/>
</dbReference>
<evidence type="ECO:0000313" key="2">
    <source>
        <dbReference type="Proteomes" id="UP000323537"/>
    </source>
</evidence>
<proteinExistence type="predicted"/>
<protein>
    <submittedName>
        <fullName evidence="1">Uncharacterized protein</fullName>
    </submittedName>
</protein>
<reference evidence="1 2" key="1">
    <citation type="submission" date="2016-10" db="EMBL/GenBank/DDBJ databases">
        <authorList>
            <person name="Varghese N."/>
            <person name="Submissions S."/>
        </authorList>
    </citation>
    <scope>NUCLEOTIDE SEQUENCE [LARGE SCALE GENOMIC DNA]</scope>
    <source>
        <strain evidence="1 2">CGMCC 1.6377</strain>
    </source>
</reference>
<dbReference type="AlphaFoldDB" id="A0A1I3AJZ0"/>